<dbReference type="AlphaFoldDB" id="A0A0F9NQG2"/>
<protein>
    <recommendedName>
        <fullName evidence="2">Peptidase M28 domain-containing protein</fullName>
    </recommendedName>
</protein>
<feature type="non-terminal residue" evidence="3">
    <location>
        <position position="258"/>
    </location>
</feature>
<dbReference type="InterPro" id="IPR045175">
    <property type="entry name" value="M28_fam"/>
</dbReference>
<gene>
    <name evidence="3" type="ORF">LCGC14_0938360</name>
</gene>
<organism evidence="3">
    <name type="scientific">marine sediment metagenome</name>
    <dbReference type="NCBI Taxonomy" id="412755"/>
    <lineage>
        <taxon>unclassified sequences</taxon>
        <taxon>metagenomes</taxon>
        <taxon>ecological metagenomes</taxon>
    </lineage>
</organism>
<reference evidence="3" key="1">
    <citation type="journal article" date="2015" name="Nature">
        <title>Complex archaea that bridge the gap between prokaryotes and eukaryotes.</title>
        <authorList>
            <person name="Spang A."/>
            <person name="Saw J.H."/>
            <person name="Jorgensen S.L."/>
            <person name="Zaremba-Niedzwiedzka K."/>
            <person name="Martijn J."/>
            <person name="Lind A.E."/>
            <person name="van Eijk R."/>
            <person name="Schleper C."/>
            <person name="Guy L."/>
            <person name="Ettema T.J."/>
        </authorList>
    </citation>
    <scope>NUCLEOTIDE SEQUENCE</scope>
</reference>
<proteinExistence type="predicted"/>
<dbReference type="GO" id="GO:0006508">
    <property type="term" value="P:proteolysis"/>
    <property type="evidence" value="ECO:0007669"/>
    <property type="project" value="InterPro"/>
</dbReference>
<evidence type="ECO:0000256" key="1">
    <source>
        <dbReference type="SAM" id="Phobius"/>
    </source>
</evidence>
<dbReference type="PANTHER" id="PTHR12147:SF26">
    <property type="entry name" value="PEPTIDASE M28 DOMAIN-CONTAINING PROTEIN"/>
    <property type="match status" value="1"/>
</dbReference>
<keyword evidence="1" id="KW-0812">Transmembrane</keyword>
<name>A0A0F9NQG2_9ZZZZ</name>
<dbReference type="PANTHER" id="PTHR12147">
    <property type="entry name" value="METALLOPEPTIDASE M28 FAMILY MEMBER"/>
    <property type="match status" value="1"/>
</dbReference>
<dbReference type="Gene3D" id="3.40.630.10">
    <property type="entry name" value="Zn peptidases"/>
    <property type="match status" value="1"/>
</dbReference>
<evidence type="ECO:0000259" key="2">
    <source>
        <dbReference type="Pfam" id="PF04389"/>
    </source>
</evidence>
<dbReference type="SUPFAM" id="SSF53187">
    <property type="entry name" value="Zn-dependent exopeptidases"/>
    <property type="match status" value="1"/>
</dbReference>
<sequence>MCINKKYNILILVAFACIAIFSIVFLFLTSNNLSIQNYNTELEFNGDNAYNYVQDQLDIGFRIPGTEERKESAQYFISKFLEIDSNFTYIIHNFTVYTTECQNILFKANEEYDNVIILGAHYDSRAKATRDPISENRSKPVPGANDGASGAAVLIELARVLYGQKDNLSSEIWFLFFDAEDQGGNGILGWDWIEGSEQFVNDLDDFYDSATENIESMILLDMVGGTNLQFINEQYSTSSLLEELFAIGRNLGYTNEFP</sequence>
<feature type="domain" description="Peptidase M28" evidence="2">
    <location>
        <begin position="106"/>
        <end position="245"/>
    </location>
</feature>
<keyword evidence="1" id="KW-1133">Transmembrane helix</keyword>
<dbReference type="InterPro" id="IPR007484">
    <property type="entry name" value="Peptidase_M28"/>
</dbReference>
<dbReference type="PROSITE" id="PS51257">
    <property type="entry name" value="PROKAR_LIPOPROTEIN"/>
    <property type="match status" value="1"/>
</dbReference>
<dbReference type="Pfam" id="PF04389">
    <property type="entry name" value="Peptidase_M28"/>
    <property type="match status" value="1"/>
</dbReference>
<dbReference type="EMBL" id="LAZR01003267">
    <property type="protein sequence ID" value="KKN20159.1"/>
    <property type="molecule type" value="Genomic_DNA"/>
</dbReference>
<dbReference type="GO" id="GO:0008235">
    <property type="term" value="F:metalloexopeptidase activity"/>
    <property type="evidence" value="ECO:0007669"/>
    <property type="project" value="InterPro"/>
</dbReference>
<feature type="transmembrane region" description="Helical" evidence="1">
    <location>
        <begin position="7"/>
        <end position="28"/>
    </location>
</feature>
<accession>A0A0F9NQG2</accession>
<keyword evidence="1" id="KW-0472">Membrane</keyword>
<comment type="caution">
    <text evidence="3">The sequence shown here is derived from an EMBL/GenBank/DDBJ whole genome shotgun (WGS) entry which is preliminary data.</text>
</comment>
<evidence type="ECO:0000313" key="3">
    <source>
        <dbReference type="EMBL" id="KKN20159.1"/>
    </source>
</evidence>